<gene>
    <name evidence="2" type="ORF">SAMN06265795_11425</name>
</gene>
<dbReference type="RefSeq" id="WP_089400653.1">
    <property type="nucleotide sequence ID" value="NZ_FZOT01000014.1"/>
</dbReference>
<dbReference type="Gene3D" id="1.10.287.1700">
    <property type="match status" value="1"/>
</dbReference>
<feature type="coiled-coil region" evidence="1">
    <location>
        <begin position="114"/>
        <end position="141"/>
    </location>
</feature>
<evidence type="ECO:0000313" key="2">
    <source>
        <dbReference type="EMBL" id="SNT10510.1"/>
    </source>
</evidence>
<accession>A0A239JXL8</accession>
<reference evidence="2 3" key="1">
    <citation type="submission" date="2017-06" db="EMBL/GenBank/DDBJ databases">
        <authorList>
            <person name="Kim H.J."/>
            <person name="Triplett B.A."/>
        </authorList>
    </citation>
    <scope>NUCLEOTIDE SEQUENCE [LARGE SCALE GENOMIC DNA]</scope>
    <source>
        <strain evidence="2 3">U15</strain>
    </source>
</reference>
<protein>
    <submittedName>
        <fullName evidence="2">Uncharacterized protein</fullName>
    </submittedName>
</protein>
<organism evidence="2 3">
    <name type="scientific">Noviherbaspirillum humi</name>
    <dbReference type="NCBI Taxonomy" id="1688639"/>
    <lineage>
        <taxon>Bacteria</taxon>
        <taxon>Pseudomonadati</taxon>
        <taxon>Pseudomonadota</taxon>
        <taxon>Betaproteobacteria</taxon>
        <taxon>Burkholderiales</taxon>
        <taxon>Oxalobacteraceae</taxon>
        <taxon>Noviherbaspirillum</taxon>
    </lineage>
</organism>
<name>A0A239JXL8_9BURK</name>
<keyword evidence="1" id="KW-0175">Coiled coil</keyword>
<keyword evidence="3" id="KW-1185">Reference proteome</keyword>
<dbReference type="AlphaFoldDB" id="A0A239JXL8"/>
<dbReference type="EMBL" id="FZOT01000014">
    <property type="protein sequence ID" value="SNT10510.1"/>
    <property type="molecule type" value="Genomic_DNA"/>
</dbReference>
<dbReference type="InterPro" id="IPR053716">
    <property type="entry name" value="Flag_assembly_chemotaxis_eff"/>
</dbReference>
<dbReference type="Proteomes" id="UP000198284">
    <property type="component" value="Unassembled WGS sequence"/>
</dbReference>
<evidence type="ECO:0000256" key="1">
    <source>
        <dbReference type="SAM" id="Coils"/>
    </source>
</evidence>
<sequence>MIDRLRTLVKLRIMREQRAQRLLDTRLAALRECEAEQRRCETEREQVGESLAALRQHIADLGARNMLTAQDIADYNLRRLHADNLHMYWEAKTIEAEGARLDAQDAWDEARMGYMRARRERERAEQMLKRLMDEHARRQEINFEEDAAEIWRPLLRGPQ</sequence>
<proteinExistence type="predicted"/>
<evidence type="ECO:0000313" key="3">
    <source>
        <dbReference type="Proteomes" id="UP000198284"/>
    </source>
</evidence>